<accession>A0A4R4E354</accession>
<dbReference type="EMBL" id="SKFH01000008">
    <property type="protein sequence ID" value="TCZ73070.1"/>
    <property type="molecule type" value="Genomic_DNA"/>
</dbReference>
<protein>
    <submittedName>
        <fullName evidence="1">Uncharacterized protein</fullName>
    </submittedName>
</protein>
<reference evidence="1 2" key="1">
    <citation type="submission" date="2019-03" db="EMBL/GenBank/DDBJ databases">
        <authorList>
            <person name="Kim M.K.M."/>
        </authorList>
    </citation>
    <scope>NUCLEOTIDE SEQUENCE [LARGE SCALE GENOMIC DNA]</scope>
    <source>
        <strain evidence="1 2">17J68-15</strain>
    </source>
</reference>
<name>A0A4R4E354_9BACT</name>
<dbReference type="Pfam" id="PF19775">
    <property type="entry name" value="DUF6261"/>
    <property type="match status" value="1"/>
</dbReference>
<evidence type="ECO:0000313" key="2">
    <source>
        <dbReference type="Proteomes" id="UP000295164"/>
    </source>
</evidence>
<sequence length="255" mass="28026">MATKTTSLSLARLHNGQLIQFLKGLVTLILRLVPAPSVKLAALIDQLRTKVAQMELVHKQSTDSQLSDAIARFDALRDGILSGLYWLLDAYAANELKPRERAAALLLQNLFKKYGPTPSDVRRLEYNDQTSAINGILKDLRTAPGAADAALLLPAAHFSDDLAAINNDFNDNYLQRTILRSQATSEYTFEDLRNAVPEVYENLLHKLEVELDVAEGAAPWPEVIAAVNAHTEKFRNIIRARGTALEAEAEAQAGA</sequence>
<organism evidence="1 2">
    <name type="scientific">Flaviaesturariibacter aridisoli</name>
    <dbReference type="NCBI Taxonomy" id="2545761"/>
    <lineage>
        <taxon>Bacteria</taxon>
        <taxon>Pseudomonadati</taxon>
        <taxon>Bacteroidota</taxon>
        <taxon>Chitinophagia</taxon>
        <taxon>Chitinophagales</taxon>
        <taxon>Chitinophagaceae</taxon>
        <taxon>Flaviaestuariibacter</taxon>
    </lineage>
</organism>
<dbReference type="Proteomes" id="UP000295164">
    <property type="component" value="Unassembled WGS sequence"/>
</dbReference>
<comment type="caution">
    <text evidence="1">The sequence shown here is derived from an EMBL/GenBank/DDBJ whole genome shotgun (WGS) entry which is preliminary data.</text>
</comment>
<gene>
    <name evidence="1" type="ORF">E0486_06875</name>
</gene>
<evidence type="ECO:0000313" key="1">
    <source>
        <dbReference type="EMBL" id="TCZ73070.1"/>
    </source>
</evidence>
<dbReference type="AlphaFoldDB" id="A0A4R4E354"/>
<keyword evidence="2" id="KW-1185">Reference proteome</keyword>
<proteinExistence type="predicted"/>
<dbReference type="RefSeq" id="WP_131851415.1">
    <property type="nucleotide sequence ID" value="NZ_SKFH01000008.1"/>
</dbReference>
<dbReference type="InterPro" id="IPR046228">
    <property type="entry name" value="DUF6261"/>
</dbReference>